<organism evidence="3">
    <name type="scientific">Amphimedon queenslandica</name>
    <name type="common">Sponge</name>
    <dbReference type="NCBI Taxonomy" id="400682"/>
    <lineage>
        <taxon>Eukaryota</taxon>
        <taxon>Metazoa</taxon>
        <taxon>Porifera</taxon>
        <taxon>Demospongiae</taxon>
        <taxon>Heteroscleromorpha</taxon>
        <taxon>Haplosclerida</taxon>
        <taxon>Niphatidae</taxon>
        <taxon>Amphimedon</taxon>
    </lineage>
</organism>
<dbReference type="AlphaFoldDB" id="A0A1X7UHW1"/>
<dbReference type="SMART" id="SM00710">
    <property type="entry name" value="PbH1"/>
    <property type="match status" value="3"/>
</dbReference>
<dbReference type="InParanoid" id="A0A1X7UHW1"/>
<sequence length="1162" mass="129699">MELCLFLQWFFLSSIALSLGNGSKFYVHPNDDPSQCPPDTPCWDINEYANNYFMNDSIYYFLPGVHNLSKSINIEWGSNLTFQREGMMMEGPHTTVMESPVVIQCIGYVTVTFGNCNNLSLSYLTIKNCSYFNVIKGSNATLSYMTFQESQWIALRFIDVSDTTVYHSSFYKNRYSIAIFYTSDLLSESLLEVNKCNFTESFVGLFLKLYQNVHIDIRITDVHLYDSIYGLYLFSTASLYDLQIDKLVSSDCGTVFYLRQNSTSVTHSPSISITDSVISQSSSHALQLYWYGSAVGVFHLNSTRLDNNLGTIGSALHIATDELLDTKLYILLHNLTFDNNSVLPDIPIKQSLAVTLGLLNSQSVNISNCTFRNNDGSALGLVNAIVRFFGDNYFINNTGRRGGGINVIITSYIFLSPDAYLSFINNSADVTGGAINIYQPAVYYARDVSVALCFFQFLGKKIQNGTITKFFYFDSNRAKVAGDAIYGGAVNSCLLAEGLYFGRSSFLDVSIFVNQPPKSVISSDPLNVCFCDDENSAKCSTSTKELSAFPGEKINFTMAVVGQLKNLTTGTIDIANDDLVNSYNISQAKCESISYKFEPQDVTQTSVTLTVKIQNSINFNKSARDIININVSCCPNGFCLSINSSICSCEYIKEVKESVSSDILSCNATDNSVTKRPGSNLWLNGTRECTISYSSCPFDYCNNSISTFDLSRPDEQCASNRAGDLCGTCSDNFSLMLGSNRCGECSNNAYLALIIPFAIFGIALVILIVALNLTVTVGTINGLLFFANVIKIYQPLFPHFNEFTILSQFISWISMDFGVETCFYNRMESCGKTGLQFVFTVYLWAIILLIIFLSKWSMKLTRLMGNNAVPVLCTLLLLSYTKLLRTIFSILSIDRIYQMSNATDGQIIKHVWSVDGTIEYAHGCHLILFIIALLTLTFLFLPYTMLLLLFPLWELCRSKCTISTTYYIKLKPFFDAYAGPYTDSFRFWPGMLLVVRIILAAVVATKTQNEENIGMAPLGLLVAVIVILLTALRLKVVYKNPKLNALDEFYLICLMITTVVVYVSKNPNDSFGAEIIIFGFSFVCFLGTIVYHAYNKETVKNILKKAKKAAEMKISITKSSIKLDDNMSTDEARMRLPTVTSTVFDTSDIYELREPLLDIKES</sequence>
<feature type="transmembrane region" description="Helical" evidence="1">
    <location>
        <begin position="749"/>
        <end position="775"/>
    </location>
</feature>
<feature type="chain" id="PRO_5012281910" evidence="2">
    <location>
        <begin position="23"/>
        <end position="1162"/>
    </location>
</feature>
<feature type="transmembrane region" description="Helical" evidence="1">
    <location>
        <begin position="868"/>
        <end position="891"/>
    </location>
</feature>
<evidence type="ECO:0000256" key="1">
    <source>
        <dbReference type="SAM" id="Phobius"/>
    </source>
</evidence>
<protein>
    <submittedName>
        <fullName evidence="3">Uncharacterized protein</fullName>
    </submittedName>
</protein>
<keyword evidence="1" id="KW-0472">Membrane</keyword>
<keyword evidence="2" id="KW-0732">Signal</keyword>
<evidence type="ECO:0000313" key="3">
    <source>
        <dbReference type="EnsemblMetazoa" id="Aqu2.1.27056_001"/>
    </source>
</evidence>
<feature type="transmembrane region" description="Helical" evidence="1">
    <location>
        <begin position="926"/>
        <end position="950"/>
    </location>
</feature>
<dbReference type="InterPro" id="IPR011050">
    <property type="entry name" value="Pectin_lyase_fold/virulence"/>
</dbReference>
<feature type="signal peptide" evidence="2">
    <location>
        <begin position="1"/>
        <end position="22"/>
    </location>
</feature>
<feature type="transmembrane region" description="Helical" evidence="1">
    <location>
        <begin position="1016"/>
        <end position="1034"/>
    </location>
</feature>
<feature type="transmembrane region" description="Helical" evidence="1">
    <location>
        <begin position="1046"/>
        <end position="1063"/>
    </location>
</feature>
<feature type="transmembrane region" description="Helical" evidence="1">
    <location>
        <begin position="835"/>
        <end position="856"/>
    </location>
</feature>
<reference evidence="3" key="1">
    <citation type="submission" date="2017-05" db="UniProtKB">
        <authorList>
            <consortium name="EnsemblMetazoa"/>
        </authorList>
    </citation>
    <scope>IDENTIFICATION</scope>
</reference>
<keyword evidence="1" id="KW-1133">Transmembrane helix</keyword>
<feature type="transmembrane region" description="Helical" evidence="1">
    <location>
        <begin position="1075"/>
        <end position="1094"/>
    </location>
</feature>
<proteinExistence type="predicted"/>
<dbReference type="OrthoDB" id="5989148at2759"/>
<dbReference type="InterPro" id="IPR006626">
    <property type="entry name" value="PbH1"/>
</dbReference>
<keyword evidence="1" id="KW-0812">Transmembrane</keyword>
<dbReference type="SUPFAM" id="SSF51126">
    <property type="entry name" value="Pectin lyase-like"/>
    <property type="match status" value="1"/>
</dbReference>
<name>A0A1X7UHW1_AMPQE</name>
<feature type="transmembrane region" description="Helical" evidence="1">
    <location>
        <begin position="987"/>
        <end position="1004"/>
    </location>
</feature>
<evidence type="ECO:0000256" key="2">
    <source>
        <dbReference type="SAM" id="SignalP"/>
    </source>
</evidence>
<dbReference type="EnsemblMetazoa" id="Aqu2.1.27056_001">
    <property type="protein sequence ID" value="Aqu2.1.27056_001"/>
    <property type="gene ID" value="Aqu2.1.27056"/>
</dbReference>
<accession>A0A1X7UHW1</accession>